<evidence type="ECO:0000256" key="3">
    <source>
        <dbReference type="ARBA" id="ARBA00022490"/>
    </source>
</evidence>
<keyword evidence="4 7" id="KW-0805">Transcription regulation</keyword>
<evidence type="ECO:0000256" key="1">
    <source>
        <dbReference type="ARBA" id="ARBA00004496"/>
    </source>
</evidence>
<dbReference type="Gene3D" id="3.30.1360.40">
    <property type="match status" value="1"/>
</dbReference>
<feature type="transmembrane region" description="Helical" evidence="9">
    <location>
        <begin position="82"/>
        <end position="102"/>
    </location>
</feature>
<evidence type="ECO:0000313" key="13">
    <source>
        <dbReference type="Proteomes" id="UP000277811"/>
    </source>
</evidence>
<keyword evidence="9" id="KW-1133">Transmembrane helix</keyword>
<evidence type="ECO:0000256" key="6">
    <source>
        <dbReference type="ARBA" id="ARBA00023163"/>
    </source>
</evidence>
<dbReference type="InterPro" id="IPR020899">
    <property type="entry name" value="Arg_repress_C"/>
</dbReference>
<dbReference type="GO" id="GO:0005737">
    <property type="term" value="C:cytoplasm"/>
    <property type="evidence" value="ECO:0007669"/>
    <property type="project" value="UniProtKB-SubCell"/>
</dbReference>
<dbReference type="GO" id="GO:1900079">
    <property type="term" value="P:regulation of arginine biosynthetic process"/>
    <property type="evidence" value="ECO:0007669"/>
    <property type="project" value="UniProtKB-UniRule"/>
</dbReference>
<dbReference type="GO" id="GO:0006526">
    <property type="term" value="P:L-arginine biosynthetic process"/>
    <property type="evidence" value="ECO:0007669"/>
    <property type="project" value="UniProtKB-UniPathway"/>
</dbReference>
<keyword evidence="7" id="KW-0678">Repressor</keyword>
<dbReference type="UniPathway" id="UPA00068"/>
<dbReference type="InterPro" id="IPR036251">
    <property type="entry name" value="Arg_repress_C_sf"/>
</dbReference>
<comment type="similarity">
    <text evidence="2 7">Belongs to the ArgR family.</text>
</comment>
<dbReference type="Pfam" id="PF01316">
    <property type="entry name" value="Arg_repressor"/>
    <property type="match status" value="1"/>
</dbReference>
<dbReference type="SUPFAM" id="SSF46785">
    <property type="entry name" value="Winged helix' DNA-binding domain"/>
    <property type="match status" value="1"/>
</dbReference>
<dbReference type="OrthoDB" id="9807089at2"/>
<gene>
    <name evidence="7" type="primary">argR</name>
    <name evidence="12" type="ORF">LUCI_0924</name>
</gene>
<evidence type="ECO:0000259" key="11">
    <source>
        <dbReference type="Pfam" id="PF02863"/>
    </source>
</evidence>
<keyword evidence="7" id="KW-0055">Arginine biosynthesis</keyword>
<dbReference type="Pfam" id="PF02863">
    <property type="entry name" value="Arg_repressor_C"/>
    <property type="match status" value="1"/>
</dbReference>
<dbReference type="NCBIfam" id="TIGR01529">
    <property type="entry name" value="argR_whole"/>
    <property type="match status" value="1"/>
</dbReference>
<protein>
    <recommendedName>
        <fullName evidence="7 8">Arginine repressor</fullName>
    </recommendedName>
</protein>
<evidence type="ECO:0000256" key="8">
    <source>
        <dbReference type="NCBIfam" id="TIGR01529"/>
    </source>
</evidence>
<feature type="domain" description="Arginine repressor C-terminal" evidence="11">
    <location>
        <begin position="80"/>
        <end position="145"/>
    </location>
</feature>
<dbReference type="Proteomes" id="UP000277811">
    <property type="component" value="Unassembled WGS sequence"/>
</dbReference>
<dbReference type="InterPro" id="IPR020900">
    <property type="entry name" value="Arg_repress_DNA-bd"/>
</dbReference>
<evidence type="ECO:0000256" key="4">
    <source>
        <dbReference type="ARBA" id="ARBA00023015"/>
    </source>
</evidence>
<dbReference type="RefSeq" id="WP_122626689.1">
    <property type="nucleotide sequence ID" value="NZ_UPPP01000058.1"/>
</dbReference>
<dbReference type="PRINTS" id="PR01467">
    <property type="entry name" value="ARGREPRESSOR"/>
</dbReference>
<evidence type="ECO:0000313" key="12">
    <source>
        <dbReference type="EMBL" id="VBB05713.1"/>
    </source>
</evidence>
<comment type="function">
    <text evidence="7">Regulates arginine biosynthesis genes.</text>
</comment>
<dbReference type="PANTHER" id="PTHR34471:SF1">
    <property type="entry name" value="ARGININE REPRESSOR"/>
    <property type="match status" value="1"/>
</dbReference>
<evidence type="ECO:0000256" key="5">
    <source>
        <dbReference type="ARBA" id="ARBA00023125"/>
    </source>
</evidence>
<dbReference type="GO" id="GO:0003700">
    <property type="term" value="F:DNA-binding transcription factor activity"/>
    <property type="evidence" value="ECO:0007669"/>
    <property type="project" value="UniProtKB-UniRule"/>
</dbReference>
<comment type="subcellular location">
    <subcellularLocation>
        <location evidence="1 7">Cytoplasm</location>
    </subcellularLocation>
</comment>
<dbReference type="GO" id="GO:0051259">
    <property type="term" value="P:protein complex oligomerization"/>
    <property type="evidence" value="ECO:0007669"/>
    <property type="project" value="InterPro"/>
</dbReference>
<name>A0A498R672_9FIRM</name>
<evidence type="ECO:0000256" key="9">
    <source>
        <dbReference type="SAM" id="Phobius"/>
    </source>
</evidence>
<comment type="pathway">
    <text evidence="7">Amino-acid biosynthesis; L-arginine biosynthesis [regulation].</text>
</comment>
<dbReference type="AlphaFoldDB" id="A0A498R672"/>
<evidence type="ECO:0000259" key="10">
    <source>
        <dbReference type="Pfam" id="PF01316"/>
    </source>
</evidence>
<organism evidence="12 13">
    <name type="scientific">Lucifera butyrica</name>
    <dbReference type="NCBI Taxonomy" id="1351585"/>
    <lineage>
        <taxon>Bacteria</taxon>
        <taxon>Bacillati</taxon>
        <taxon>Bacillota</taxon>
        <taxon>Negativicutes</taxon>
        <taxon>Veillonellales</taxon>
        <taxon>Veillonellaceae</taxon>
        <taxon>Lucifera</taxon>
    </lineage>
</organism>
<keyword evidence="9" id="KW-0812">Transmembrane</keyword>
<keyword evidence="7" id="KW-0028">Amino-acid biosynthesis</keyword>
<dbReference type="HAMAP" id="MF_00173">
    <property type="entry name" value="Arg_repressor"/>
    <property type="match status" value="1"/>
</dbReference>
<keyword evidence="13" id="KW-1185">Reference proteome</keyword>
<feature type="domain" description="Arginine repressor DNA-binding" evidence="10">
    <location>
        <begin position="2"/>
        <end position="66"/>
    </location>
</feature>
<evidence type="ECO:0000256" key="2">
    <source>
        <dbReference type="ARBA" id="ARBA00008316"/>
    </source>
</evidence>
<reference evidence="12 13" key="1">
    <citation type="submission" date="2018-06" db="EMBL/GenBank/DDBJ databases">
        <authorList>
            <person name="Strepis N."/>
        </authorList>
    </citation>
    <scope>NUCLEOTIDE SEQUENCE [LARGE SCALE GENOMIC DNA]</scope>
    <source>
        <strain evidence="12">LUCI</strain>
    </source>
</reference>
<proteinExistence type="inferred from homology"/>
<dbReference type="InterPro" id="IPR001669">
    <property type="entry name" value="Arg_repress"/>
</dbReference>
<keyword evidence="5 7" id="KW-0238">DNA-binding</keyword>
<dbReference type="SUPFAM" id="SSF55252">
    <property type="entry name" value="C-terminal domain of arginine repressor"/>
    <property type="match status" value="1"/>
</dbReference>
<keyword evidence="9" id="KW-0472">Membrane</keyword>
<keyword evidence="6 7" id="KW-0804">Transcription</keyword>
<dbReference type="GO" id="GO:0003677">
    <property type="term" value="F:DNA binding"/>
    <property type="evidence" value="ECO:0007669"/>
    <property type="project" value="UniProtKB-KW"/>
</dbReference>
<sequence>MKTKRQVLIEQIIARQRIGTQKELLAALRREGMDVTQATLSRDLWELRLSKVAAADGGYRYAVPGRQDPGLTPREQRVIQKAVLSLVVSGALLVIHVLPGMARAVARWIDRAHFPEILGSVAGNDTVLVVVKATGGAERMAARLETLLKAR</sequence>
<keyword evidence="3 7" id="KW-0963">Cytoplasm</keyword>
<accession>A0A498R672</accession>
<evidence type="ECO:0000256" key="7">
    <source>
        <dbReference type="HAMAP-Rule" id="MF_00173"/>
    </source>
</evidence>
<dbReference type="InterPro" id="IPR036388">
    <property type="entry name" value="WH-like_DNA-bd_sf"/>
</dbReference>
<dbReference type="EMBL" id="UPPP01000058">
    <property type="protein sequence ID" value="VBB05713.1"/>
    <property type="molecule type" value="Genomic_DNA"/>
</dbReference>
<dbReference type="PANTHER" id="PTHR34471">
    <property type="entry name" value="ARGININE REPRESSOR"/>
    <property type="match status" value="1"/>
</dbReference>
<dbReference type="Gene3D" id="1.10.10.10">
    <property type="entry name" value="Winged helix-like DNA-binding domain superfamily/Winged helix DNA-binding domain"/>
    <property type="match status" value="1"/>
</dbReference>
<dbReference type="GO" id="GO:0034618">
    <property type="term" value="F:arginine binding"/>
    <property type="evidence" value="ECO:0007669"/>
    <property type="project" value="InterPro"/>
</dbReference>
<dbReference type="InterPro" id="IPR036390">
    <property type="entry name" value="WH_DNA-bd_sf"/>
</dbReference>